<evidence type="ECO:0000313" key="2">
    <source>
        <dbReference type="Proteomes" id="UP000198862"/>
    </source>
</evidence>
<accession>A0A1I1SVL7</accession>
<evidence type="ECO:0000313" key="1">
    <source>
        <dbReference type="EMBL" id="SFD48788.1"/>
    </source>
</evidence>
<dbReference type="AlphaFoldDB" id="A0A1I1SVL7"/>
<name>A0A1I1SVL7_9GAMM</name>
<dbReference type="PROSITE" id="PS51257">
    <property type="entry name" value="PROKAR_LIPOPROTEIN"/>
    <property type="match status" value="1"/>
</dbReference>
<protein>
    <submittedName>
        <fullName evidence="1">Uncharacterized protein</fullName>
    </submittedName>
</protein>
<gene>
    <name evidence="1" type="ORF">SAMN02745724_04656</name>
</gene>
<proteinExistence type="predicted"/>
<dbReference type="EMBL" id="FOLO01000062">
    <property type="protein sequence ID" value="SFD48788.1"/>
    <property type="molecule type" value="Genomic_DNA"/>
</dbReference>
<dbReference type="STRING" id="1123010.SAMN02745724_04656"/>
<dbReference type="Proteomes" id="UP000198862">
    <property type="component" value="Unassembled WGS sequence"/>
</dbReference>
<dbReference type="OrthoDB" id="6308189at2"/>
<dbReference type="RefSeq" id="WP_091990434.1">
    <property type="nucleotide sequence ID" value="NZ_FOLO01000062.1"/>
</dbReference>
<organism evidence="1 2">
    <name type="scientific">Pseudoalteromonas denitrificans DSM 6059</name>
    <dbReference type="NCBI Taxonomy" id="1123010"/>
    <lineage>
        <taxon>Bacteria</taxon>
        <taxon>Pseudomonadati</taxon>
        <taxon>Pseudomonadota</taxon>
        <taxon>Gammaproteobacteria</taxon>
        <taxon>Alteromonadales</taxon>
        <taxon>Pseudoalteromonadaceae</taxon>
        <taxon>Pseudoalteromonas</taxon>
    </lineage>
</organism>
<sequence>MNKKTRLSLKILLPFLIVFSLASCSLQLISDYDQRTLEQLELVAKKVDRLFIRLSYMPAHKRTYSNNASSYMDIDVELQALKTRQELRALNELTLKQVNITISLFKQDREQHKKQDTISNFLLKRHRKQYNRLFLAMIKGEEAKKIPQSNQQPTNQLKNY</sequence>
<reference evidence="1 2" key="1">
    <citation type="submission" date="2016-10" db="EMBL/GenBank/DDBJ databases">
        <authorList>
            <person name="de Groot N.N."/>
        </authorList>
    </citation>
    <scope>NUCLEOTIDE SEQUENCE [LARGE SCALE GENOMIC DNA]</scope>
    <source>
        <strain evidence="1 2">DSM 6059</strain>
    </source>
</reference>
<keyword evidence="2" id="KW-1185">Reference proteome</keyword>